<dbReference type="VEuPathDB" id="FungiDB:PV09_06675"/>
<dbReference type="EMBL" id="KN847552">
    <property type="protein sequence ID" value="KIW01823.1"/>
    <property type="molecule type" value="Genomic_DNA"/>
</dbReference>
<comment type="subcellular location">
    <subcellularLocation>
        <location evidence="2">Membrane</location>
        <topology evidence="2">Single-pass membrane protein</topology>
    </subcellularLocation>
</comment>
<dbReference type="PRINTS" id="PR00385">
    <property type="entry name" value="P450"/>
</dbReference>
<keyword evidence="16" id="KW-1185">Reference proteome</keyword>
<evidence type="ECO:0000256" key="14">
    <source>
        <dbReference type="SAM" id="Phobius"/>
    </source>
</evidence>
<dbReference type="GO" id="GO:0005506">
    <property type="term" value="F:iron ion binding"/>
    <property type="evidence" value="ECO:0007669"/>
    <property type="project" value="InterPro"/>
</dbReference>
<gene>
    <name evidence="15" type="ORF">PV09_06675</name>
</gene>
<evidence type="ECO:0000256" key="10">
    <source>
        <dbReference type="ARBA" id="ARBA00023033"/>
    </source>
</evidence>
<dbReference type="GeneID" id="27314648"/>
<evidence type="ECO:0008006" key="17">
    <source>
        <dbReference type="Google" id="ProtNLM"/>
    </source>
</evidence>
<keyword evidence="11 14" id="KW-0472">Membrane</keyword>
<dbReference type="PANTHER" id="PTHR24305:SF210">
    <property type="entry name" value="CYTOCHROME P450 MONOOXYGENASE ASQL-RELATED"/>
    <property type="match status" value="1"/>
</dbReference>
<dbReference type="GO" id="GO:0004497">
    <property type="term" value="F:monooxygenase activity"/>
    <property type="evidence" value="ECO:0007669"/>
    <property type="project" value="UniProtKB-KW"/>
</dbReference>
<dbReference type="Proteomes" id="UP000053259">
    <property type="component" value="Unassembled WGS sequence"/>
</dbReference>
<keyword evidence="7 14" id="KW-1133">Transmembrane helix</keyword>
<dbReference type="GO" id="GO:0016020">
    <property type="term" value="C:membrane"/>
    <property type="evidence" value="ECO:0007669"/>
    <property type="project" value="UniProtKB-SubCell"/>
</dbReference>
<evidence type="ECO:0000256" key="12">
    <source>
        <dbReference type="PIRSR" id="PIRSR602401-1"/>
    </source>
</evidence>
<dbReference type="Pfam" id="PF00067">
    <property type="entry name" value="p450"/>
    <property type="match status" value="1"/>
</dbReference>
<evidence type="ECO:0000256" key="7">
    <source>
        <dbReference type="ARBA" id="ARBA00022989"/>
    </source>
</evidence>
<sequence length="499" mass="56038">MTQYRDLVANVTSLQALLGSVAAVVAFFIGRLFYNAFFHPLAKYPGPKSWGASELPSILSSVKGNIAWDVAALHEKYGSVVRIAPNELSYNTAQAWSDIYSSRPGLGQMPKHGGPEKNSEGFGRLNMTNATIEDHSRMRRLVAHAFSDKAMREQEPIIQQYVDLLMDKLHERAGQKIDIVSWFNFTTFDLMGDLAFSESFHCLQQSQYHPWISMIFNNLKLMVYGNAARKIPGLTKLLMSITPKKVIEEGQAHMQLAVAQANKRLAMRTDRNDIMSYIIKHNGKETGMSVEEIQANSYVIIIGGSETTATLLSGCVYYLLTNPATLETLVEEIRSSFKSENEITFANVSNLKYLLAVLNEALRCYPPVPGALPRAVPGDKGAIIDGAWVPSGTAVSVYQTAACRSPKNFRDPDAFVPERWLGDARYANDVRDACQPFGYGPRNCVGRNLAYMEMRIILARLLWNFDLELCDESRNWREQKAFILYEKPPLMVKLTVKRR</sequence>
<evidence type="ECO:0000256" key="9">
    <source>
        <dbReference type="ARBA" id="ARBA00023004"/>
    </source>
</evidence>
<evidence type="ECO:0000256" key="13">
    <source>
        <dbReference type="RuleBase" id="RU000461"/>
    </source>
</evidence>
<keyword evidence="10 13" id="KW-0503">Monooxygenase</keyword>
<dbReference type="Gene3D" id="1.10.630.10">
    <property type="entry name" value="Cytochrome P450"/>
    <property type="match status" value="1"/>
</dbReference>
<dbReference type="PANTHER" id="PTHR24305">
    <property type="entry name" value="CYTOCHROME P450"/>
    <property type="match status" value="1"/>
</dbReference>
<keyword evidence="6 12" id="KW-0479">Metal-binding</keyword>
<protein>
    <recommendedName>
        <fullName evidence="17">Isotrichodermin C-15 hydroxylase</fullName>
    </recommendedName>
</protein>
<keyword evidence="8 13" id="KW-0560">Oxidoreductase</keyword>
<dbReference type="OrthoDB" id="1470350at2759"/>
<evidence type="ECO:0000256" key="5">
    <source>
        <dbReference type="ARBA" id="ARBA00022692"/>
    </source>
</evidence>
<dbReference type="STRING" id="253628.A0A0D2A4W0"/>
<dbReference type="AlphaFoldDB" id="A0A0D2A4W0"/>
<evidence type="ECO:0000256" key="6">
    <source>
        <dbReference type="ARBA" id="ARBA00022723"/>
    </source>
</evidence>
<dbReference type="HOGENOM" id="CLU_001570_14_11_1"/>
<comment type="similarity">
    <text evidence="3 13">Belongs to the cytochrome P450 family.</text>
</comment>
<evidence type="ECO:0000256" key="8">
    <source>
        <dbReference type="ARBA" id="ARBA00023002"/>
    </source>
</evidence>
<evidence type="ECO:0000313" key="15">
    <source>
        <dbReference type="EMBL" id="KIW01823.1"/>
    </source>
</evidence>
<dbReference type="PROSITE" id="PS00086">
    <property type="entry name" value="CYTOCHROME_P450"/>
    <property type="match status" value="1"/>
</dbReference>
<organism evidence="15 16">
    <name type="scientific">Verruconis gallopava</name>
    <dbReference type="NCBI Taxonomy" id="253628"/>
    <lineage>
        <taxon>Eukaryota</taxon>
        <taxon>Fungi</taxon>
        <taxon>Dikarya</taxon>
        <taxon>Ascomycota</taxon>
        <taxon>Pezizomycotina</taxon>
        <taxon>Dothideomycetes</taxon>
        <taxon>Pleosporomycetidae</taxon>
        <taxon>Venturiales</taxon>
        <taxon>Sympoventuriaceae</taxon>
        <taxon>Verruconis</taxon>
    </lineage>
</organism>
<comment type="cofactor">
    <cofactor evidence="1 12">
        <name>heme</name>
        <dbReference type="ChEBI" id="CHEBI:30413"/>
    </cofactor>
</comment>
<dbReference type="CDD" id="cd11058">
    <property type="entry name" value="CYP60B-like"/>
    <property type="match status" value="1"/>
</dbReference>
<dbReference type="GO" id="GO:0009403">
    <property type="term" value="P:toxin biosynthetic process"/>
    <property type="evidence" value="ECO:0007669"/>
    <property type="project" value="UniProtKB-ARBA"/>
</dbReference>
<accession>A0A0D2A4W0</accession>
<dbReference type="GO" id="GO:0016705">
    <property type="term" value="F:oxidoreductase activity, acting on paired donors, with incorporation or reduction of molecular oxygen"/>
    <property type="evidence" value="ECO:0007669"/>
    <property type="project" value="InterPro"/>
</dbReference>
<dbReference type="GO" id="GO:0020037">
    <property type="term" value="F:heme binding"/>
    <property type="evidence" value="ECO:0007669"/>
    <property type="project" value="InterPro"/>
</dbReference>
<reference evidence="15 16" key="1">
    <citation type="submission" date="2015-01" db="EMBL/GenBank/DDBJ databases">
        <title>The Genome Sequence of Ochroconis gallopava CBS43764.</title>
        <authorList>
            <consortium name="The Broad Institute Genomics Platform"/>
            <person name="Cuomo C."/>
            <person name="de Hoog S."/>
            <person name="Gorbushina A."/>
            <person name="Stielow B."/>
            <person name="Teixiera M."/>
            <person name="Abouelleil A."/>
            <person name="Chapman S.B."/>
            <person name="Priest M."/>
            <person name="Young S.K."/>
            <person name="Wortman J."/>
            <person name="Nusbaum C."/>
            <person name="Birren B."/>
        </authorList>
    </citation>
    <scope>NUCLEOTIDE SEQUENCE [LARGE SCALE GENOMIC DNA]</scope>
    <source>
        <strain evidence="15 16">CBS 43764</strain>
    </source>
</reference>
<evidence type="ECO:0000256" key="11">
    <source>
        <dbReference type="ARBA" id="ARBA00023136"/>
    </source>
</evidence>
<evidence type="ECO:0000256" key="2">
    <source>
        <dbReference type="ARBA" id="ARBA00004167"/>
    </source>
</evidence>
<evidence type="ECO:0000256" key="1">
    <source>
        <dbReference type="ARBA" id="ARBA00001971"/>
    </source>
</evidence>
<keyword evidence="9 12" id="KW-0408">Iron</keyword>
<feature type="binding site" description="axial binding residue" evidence="12">
    <location>
        <position position="444"/>
    </location>
    <ligand>
        <name>heme</name>
        <dbReference type="ChEBI" id="CHEBI:30413"/>
    </ligand>
    <ligandPart>
        <name>Fe</name>
        <dbReference type="ChEBI" id="CHEBI:18248"/>
    </ligandPart>
</feature>
<dbReference type="InterPro" id="IPR036396">
    <property type="entry name" value="Cyt_P450_sf"/>
</dbReference>
<dbReference type="SUPFAM" id="SSF48264">
    <property type="entry name" value="Cytochrome P450"/>
    <property type="match status" value="1"/>
</dbReference>
<dbReference type="FunFam" id="1.10.630.10:FF:000047">
    <property type="entry name" value="Cytochrome P450 monooxygenase"/>
    <property type="match status" value="1"/>
</dbReference>
<name>A0A0D2A4W0_9PEZI</name>
<proteinExistence type="inferred from homology"/>
<evidence type="ECO:0000256" key="3">
    <source>
        <dbReference type="ARBA" id="ARBA00010617"/>
    </source>
</evidence>
<dbReference type="InterPro" id="IPR017972">
    <property type="entry name" value="Cyt_P450_CS"/>
</dbReference>
<dbReference type="InParanoid" id="A0A0D2A4W0"/>
<dbReference type="RefSeq" id="XP_016211692.1">
    <property type="nucleotide sequence ID" value="XM_016360353.1"/>
</dbReference>
<dbReference type="InterPro" id="IPR050121">
    <property type="entry name" value="Cytochrome_P450_monoxygenase"/>
</dbReference>
<keyword evidence="5 14" id="KW-0812">Transmembrane</keyword>
<keyword evidence="4 12" id="KW-0349">Heme</keyword>
<feature type="transmembrane region" description="Helical" evidence="14">
    <location>
        <begin position="12"/>
        <end position="34"/>
    </location>
</feature>
<evidence type="ECO:0000313" key="16">
    <source>
        <dbReference type="Proteomes" id="UP000053259"/>
    </source>
</evidence>
<dbReference type="InterPro" id="IPR002401">
    <property type="entry name" value="Cyt_P450_E_grp-I"/>
</dbReference>
<evidence type="ECO:0000256" key="4">
    <source>
        <dbReference type="ARBA" id="ARBA00022617"/>
    </source>
</evidence>
<dbReference type="InterPro" id="IPR001128">
    <property type="entry name" value="Cyt_P450"/>
</dbReference>
<dbReference type="PRINTS" id="PR00463">
    <property type="entry name" value="EP450I"/>
</dbReference>